<dbReference type="AlphaFoldDB" id="A0A508BG97"/>
<dbReference type="Pfam" id="PF13542">
    <property type="entry name" value="HTH_Tnp_ISL3"/>
    <property type="match status" value="1"/>
</dbReference>
<evidence type="ECO:0000313" key="2">
    <source>
        <dbReference type="EMBL" id="TQD59704.1"/>
    </source>
</evidence>
<evidence type="ECO:0000313" key="3">
    <source>
        <dbReference type="Proteomes" id="UP000317942"/>
    </source>
</evidence>
<dbReference type="InterPro" id="IPR032877">
    <property type="entry name" value="Transposase_HTH"/>
</dbReference>
<sequence>MGVPWHAAGVWEPFCKACGAEGQARGKVYQSLAHAPVGWQPTQLLVRLRRFACTHCRRVRRQDTSTLAEPRARLTCSAEEWGLRALALESMSVSRVAAALGVSWHTANNAILTRAEQTFTGNPDRFDGVKVHRRRRFPRALRSRVGGTPCVWRHTRWGDRYVTVIIDLPPVRHRSGPARLLDVVPGRSKKAIQDLALPARPGMAWAGRGGSDGRFHRVPS</sequence>
<name>A0A508BG97_9ACTO</name>
<dbReference type="Proteomes" id="UP000317942">
    <property type="component" value="Unassembled WGS sequence"/>
</dbReference>
<comment type="caution">
    <text evidence="2">The sequence shown here is derived from an EMBL/GenBank/DDBJ whole genome shotgun (WGS) entry which is preliminary data.</text>
</comment>
<dbReference type="EMBL" id="VICC01000007">
    <property type="protein sequence ID" value="TQD59704.1"/>
    <property type="molecule type" value="Genomic_DNA"/>
</dbReference>
<accession>A0A508BG97</accession>
<gene>
    <name evidence="2" type="ORF">FK267_11600</name>
</gene>
<proteinExistence type="predicted"/>
<protein>
    <submittedName>
        <fullName evidence="2">ISL3 family transposase</fullName>
    </submittedName>
</protein>
<organism evidence="2 3">
    <name type="scientific">Actinomyces oris</name>
    <dbReference type="NCBI Taxonomy" id="544580"/>
    <lineage>
        <taxon>Bacteria</taxon>
        <taxon>Bacillati</taxon>
        <taxon>Actinomycetota</taxon>
        <taxon>Actinomycetes</taxon>
        <taxon>Actinomycetales</taxon>
        <taxon>Actinomycetaceae</taxon>
        <taxon>Actinomyces</taxon>
    </lineage>
</organism>
<feature type="domain" description="Transposase IS204/IS1001/IS1096/IS1165 helix-turn-helix" evidence="1">
    <location>
        <begin position="67"/>
        <end position="113"/>
    </location>
</feature>
<evidence type="ECO:0000259" key="1">
    <source>
        <dbReference type="Pfam" id="PF13542"/>
    </source>
</evidence>
<reference evidence="2 3" key="1">
    <citation type="submission" date="2019-06" db="EMBL/GenBank/DDBJ databases">
        <title>Draft genome sequence of Actinomyces oris CCUG 34288T.</title>
        <authorList>
            <person name="Salva-Serra F."/>
            <person name="Cardew S."/>
            <person name="Moore E."/>
        </authorList>
    </citation>
    <scope>NUCLEOTIDE SEQUENCE [LARGE SCALE GENOMIC DNA]</scope>
    <source>
        <strain evidence="2 3">CCUG 34288</strain>
    </source>
</reference>